<feature type="compositionally biased region" description="Pro residues" evidence="1">
    <location>
        <begin position="65"/>
        <end position="90"/>
    </location>
</feature>
<feature type="compositionally biased region" description="Polar residues" evidence="1">
    <location>
        <begin position="24"/>
        <end position="34"/>
    </location>
</feature>
<dbReference type="OrthoDB" id="68076at2759"/>
<evidence type="ECO:0000256" key="1">
    <source>
        <dbReference type="SAM" id="MobiDB-lite"/>
    </source>
</evidence>
<dbReference type="Pfam" id="PF08729">
    <property type="entry name" value="HUN"/>
    <property type="match status" value="1"/>
</dbReference>
<proteinExistence type="predicted"/>
<organism evidence="3">
    <name type="scientific">Aphanomyces invadans</name>
    <dbReference type="NCBI Taxonomy" id="157072"/>
    <lineage>
        <taxon>Eukaryota</taxon>
        <taxon>Sar</taxon>
        <taxon>Stramenopiles</taxon>
        <taxon>Oomycota</taxon>
        <taxon>Saprolegniomycetes</taxon>
        <taxon>Saprolegniales</taxon>
        <taxon>Verrucalvaceae</taxon>
        <taxon>Aphanomyces</taxon>
    </lineage>
</organism>
<feature type="region of interest" description="Disordered" evidence="1">
    <location>
        <begin position="425"/>
        <end position="485"/>
    </location>
</feature>
<dbReference type="EMBL" id="KI913961">
    <property type="protein sequence ID" value="ETW02444.1"/>
    <property type="molecule type" value="Genomic_DNA"/>
</dbReference>
<dbReference type="GeneID" id="20083006"/>
<feature type="compositionally biased region" description="Acidic residues" evidence="1">
    <location>
        <begin position="42"/>
        <end position="58"/>
    </location>
</feature>
<dbReference type="RefSeq" id="XP_008869048.1">
    <property type="nucleotide sequence ID" value="XM_008870826.1"/>
</dbReference>
<name>A0A024U871_9STRA</name>
<dbReference type="eggNOG" id="ENOG502QRNW">
    <property type="taxonomic scope" value="Eukaryota"/>
</dbReference>
<feature type="domain" description="Hpc2-related" evidence="2">
    <location>
        <begin position="123"/>
        <end position="166"/>
    </location>
</feature>
<dbReference type="InterPro" id="IPR014840">
    <property type="entry name" value="HRD"/>
</dbReference>
<accession>A0A024U871</accession>
<feature type="compositionally biased region" description="Low complexity" evidence="1">
    <location>
        <begin position="436"/>
        <end position="450"/>
    </location>
</feature>
<reference evidence="3" key="1">
    <citation type="submission" date="2013-12" db="EMBL/GenBank/DDBJ databases">
        <title>The Genome Sequence of Aphanomyces invadans NJM9701.</title>
        <authorList>
            <consortium name="The Broad Institute Genomics Platform"/>
            <person name="Russ C."/>
            <person name="Tyler B."/>
            <person name="van West P."/>
            <person name="Dieguez-Uribeondo J."/>
            <person name="Young S.K."/>
            <person name="Zeng Q."/>
            <person name="Gargeya S."/>
            <person name="Fitzgerald M."/>
            <person name="Abouelleil A."/>
            <person name="Alvarado L."/>
            <person name="Chapman S.B."/>
            <person name="Gainer-Dewar J."/>
            <person name="Goldberg J."/>
            <person name="Griggs A."/>
            <person name="Gujja S."/>
            <person name="Hansen M."/>
            <person name="Howarth C."/>
            <person name="Imamovic A."/>
            <person name="Ireland A."/>
            <person name="Larimer J."/>
            <person name="McCowan C."/>
            <person name="Murphy C."/>
            <person name="Pearson M."/>
            <person name="Poon T.W."/>
            <person name="Priest M."/>
            <person name="Roberts A."/>
            <person name="Saif S."/>
            <person name="Shea T."/>
            <person name="Sykes S."/>
            <person name="Wortman J."/>
            <person name="Nusbaum C."/>
            <person name="Birren B."/>
        </authorList>
    </citation>
    <scope>NUCLEOTIDE SEQUENCE [LARGE SCALE GENOMIC DNA]</scope>
    <source>
        <strain evidence="3">NJM9701</strain>
    </source>
</reference>
<sequence length="513" mass="56647">MRIRFQVSLENTGEVDFKALTKTLESTATPSTQKPIDLPECKEDDGDPNVVDLTEDDSTTVTPSHPAPSAPLNPQASYPPPPASPSPLPPRGRFNIIEHLEQRYGKGGILDIKSRAAPARRHADDDDLYDSEDSFIDDSDLHDSIENTYMQTTVKTKHSGFFVNAGDNIETVKDPSHKHAASAGHGTTDGPDDESPKKKSKKSLHDDMYLDDDWQPGPEVEALVAKFKQQATEFFGENPPPKLWPPALDEGLREVDKLVVASHPQRWRVNGYMGHLMAFLPYTKTTLRARMIMLEARDNAADIKMKIEEHFTTFQAQASMHAADVDAGKVPTEQIKEVILADLKLAEAVYMALTALDDWVNKENEYRPLLKQDDKKQLDEADTVALATQKERNRLYNKMVASLPASISSVLDLSGLRELFKIGRKSSGHKTTTPHATPTSKKAASAVSAKRATKTPPPTKPAKAKDASEPGAAKPVHVAKKSAKPLRSRRFVTCPIWSSEDFLDDRNSPVIIP</sequence>
<dbReference type="RefSeq" id="XP_008869049.1">
    <property type="nucleotide sequence ID" value="XM_008870827.1"/>
</dbReference>
<feature type="region of interest" description="Disordered" evidence="1">
    <location>
        <begin position="24"/>
        <end position="92"/>
    </location>
</feature>
<evidence type="ECO:0000259" key="2">
    <source>
        <dbReference type="Pfam" id="PF08729"/>
    </source>
</evidence>
<gene>
    <name evidence="3" type="ORF">H310_05956</name>
</gene>
<protein>
    <recommendedName>
        <fullName evidence="2">Hpc2-related domain-containing protein</fullName>
    </recommendedName>
</protein>
<evidence type="ECO:0000313" key="3">
    <source>
        <dbReference type="EMBL" id="ETW02444.1"/>
    </source>
</evidence>
<feature type="region of interest" description="Disordered" evidence="1">
    <location>
        <begin position="171"/>
        <end position="212"/>
    </location>
</feature>
<dbReference type="VEuPathDB" id="FungiDB:H310_05956"/>
<dbReference type="EMBL" id="KI913961">
    <property type="protein sequence ID" value="ETW02443.1"/>
    <property type="molecule type" value="Genomic_DNA"/>
</dbReference>
<dbReference type="AlphaFoldDB" id="A0A024U871"/>